<protein>
    <recommendedName>
        <fullName evidence="3">Dephospho-CoA kinase</fullName>
    </recommendedName>
</protein>
<evidence type="ECO:0008006" key="3">
    <source>
        <dbReference type="Google" id="ProtNLM"/>
    </source>
</evidence>
<dbReference type="InterPro" id="IPR027417">
    <property type="entry name" value="P-loop_NTPase"/>
</dbReference>
<dbReference type="Proteomes" id="UP000230869">
    <property type="component" value="Unassembled WGS sequence"/>
</dbReference>
<evidence type="ECO:0000313" key="1">
    <source>
        <dbReference type="EMBL" id="PIR13967.1"/>
    </source>
</evidence>
<dbReference type="PANTHER" id="PTHR41930">
    <property type="entry name" value="UPF0200 PROTEIN MJ1399"/>
    <property type="match status" value="1"/>
</dbReference>
<dbReference type="EMBL" id="PCWW01000009">
    <property type="protein sequence ID" value="PIR13967.1"/>
    <property type="molecule type" value="Genomic_DNA"/>
</dbReference>
<name>A0A2M6KAA0_9BACT</name>
<gene>
    <name evidence="1" type="ORF">COV49_00500</name>
</gene>
<evidence type="ECO:0000313" key="2">
    <source>
        <dbReference type="Proteomes" id="UP000230869"/>
    </source>
</evidence>
<dbReference type="AlphaFoldDB" id="A0A2M6KAA0"/>
<organism evidence="1 2">
    <name type="scientific">Candidatus Falkowbacteria bacterium CG11_big_fil_rev_8_21_14_0_20_39_10</name>
    <dbReference type="NCBI Taxonomy" id="1974570"/>
    <lineage>
        <taxon>Bacteria</taxon>
        <taxon>Candidatus Falkowiibacteriota</taxon>
    </lineage>
</organism>
<reference evidence="1 2" key="1">
    <citation type="submission" date="2017-09" db="EMBL/GenBank/DDBJ databases">
        <title>Depth-based differentiation of microbial function through sediment-hosted aquifers and enrichment of novel symbionts in the deep terrestrial subsurface.</title>
        <authorList>
            <person name="Probst A.J."/>
            <person name="Ladd B."/>
            <person name="Jarett J.K."/>
            <person name="Geller-Mcgrath D.E."/>
            <person name="Sieber C.M."/>
            <person name="Emerson J.B."/>
            <person name="Anantharaman K."/>
            <person name="Thomas B.C."/>
            <person name="Malmstrom R."/>
            <person name="Stieglmeier M."/>
            <person name="Klingl A."/>
            <person name="Woyke T."/>
            <person name="Ryan C.M."/>
            <person name="Banfield J.F."/>
        </authorList>
    </citation>
    <scope>NUCLEOTIDE SEQUENCE [LARGE SCALE GENOMIC DNA]</scope>
    <source>
        <strain evidence="1">CG11_big_fil_rev_8_21_14_0_20_39_10</strain>
    </source>
</reference>
<sequence length="182" mass="21110">MKNKKIIGLVGLMACGKGAIAKYGKKKYKASTYRFSTMLRDICDRLYIAKSRENMSLLSTILRKNFGENTFAKVILEDIKKDPGKLIIVDGIRRLKDIEYLRKLPNFKLIRVVVDPKIRYERLVKRNENKGDNKKTYKQFLTDQRREADAQIPKIMKKADLEIDNNGTWKNLKAQADKILAN</sequence>
<dbReference type="PANTHER" id="PTHR41930:SF1">
    <property type="entry name" value="DEPHOSPHO-COA KINASE"/>
    <property type="match status" value="1"/>
</dbReference>
<comment type="caution">
    <text evidence="1">The sequence shown here is derived from an EMBL/GenBank/DDBJ whole genome shotgun (WGS) entry which is preliminary data.</text>
</comment>
<dbReference type="SUPFAM" id="SSF52540">
    <property type="entry name" value="P-loop containing nucleoside triphosphate hydrolases"/>
    <property type="match status" value="1"/>
</dbReference>
<accession>A0A2M6KAA0</accession>
<dbReference type="Gene3D" id="3.40.50.300">
    <property type="entry name" value="P-loop containing nucleotide triphosphate hydrolases"/>
    <property type="match status" value="1"/>
</dbReference>
<proteinExistence type="predicted"/>
<dbReference type="Pfam" id="PF13238">
    <property type="entry name" value="AAA_18"/>
    <property type="match status" value="1"/>
</dbReference>